<feature type="region of interest" description="Disordered" evidence="2">
    <location>
        <begin position="238"/>
        <end position="269"/>
    </location>
</feature>
<gene>
    <name evidence="4" type="ORF">C8Q71DRAFT_281694</name>
</gene>
<keyword evidence="3" id="KW-0732">Signal</keyword>
<evidence type="ECO:0000256" key="1">
    <source>
        <dbReference type="SAM" id="Coils"/>
    </source>
</evidence>
<dbReference type="RefSeq" id="XP_047775149.1">
    <property type="nucleotide sequence ID" value="XM_047917506.1"/>
</dbReference>
<evidence type="ECO:0000256" key="2">
    <source>
        <dbReference type="SAM" id="MobiDB-lite"/>
    </source>
</evidence>
<accession>A0ABQ8K5D8</accession>
<dbReference type="GeneID" id="71998238"/>
<dbReference type="Proteomes" id="UP000814176">
    <property type="component" value="Unassembled WGS sequence"/>
</dbReference>
<comment type="caution">
    <text evidence="4">The sequence shown here is derived from an EMBL/GenBank/DDBJ whole genome shotgun (WGS) entry which is preliminary data.</text>
</comment>
<reference evidence="4 5" key="1">
    <citation type="journal article" date="2021" name="Environ. Microbiol.">
        <title>Gene family expansions and transcriptome signatures uncover fungal adaptations to wood decay.</title>
        <authorList>
            <person name="Hage H."/>
            <person name="Miyauchi S."/>
            <person name="Viragh M."/>
            <person name="Drula E."/>
            <person name="Min B."/>
            <person name="Chaduli D."/>
            <person name="Navarro D."/>
            <person name="Favel A."/>
            <person name="Norest M."/>
            <person name="Lesage-Meessen L."/>
            <person name="Balint B."/>
            <person name="Merenyi Z."/>
            <person name="de Eugenio L."/>
            <person name="Morin E."/>
            <person name="Martinez A.T."/>
            <person name="Baldrian P."/>
            <person name="Stursova M."/>
            <person name="Martinez M.J."/>
            <person name="Novotny C."/>
            <person name="Magnuson J.K."/>
            <person name="Spatafora J.W."/>
            <person name="Maurice S."/>
            <person name="Pangilinan J."/>
            <person name="Andreopoulos W."/>
            <person name="LaButti K."/>
            <person name="Hundley H."/>
            <person name="Na H."/>
            <person name="Kuo A."/>
            <person name="Barry K."/>
            <person name="Lipzen A."/>
            <person name="Henrissat B."/>
            <person name="Riley R."/>
            <person name="Ahrendt S."/>
            <person name="Nagy L.G."/>
            <person name="Grigoriev I.V."/>
            <person name="Martin F."/>
            <person name="Rosso M.N."/>
        </authorList>
    </citation>
    <scope>NUCLEOTIDE SEQUENCE [LARGE SCALE GENOMIC DNA]</scope>
    <source>
        <strain evidence="4 5">CIRM-BRFM 1785</strain>
    </source>
</reference>
<evidence type="ECO:0000313" key="5">
    <source>
        <dbReference type="Proteomes" id="UP000814176"/>
    </source>
</evidence>
<feature type="coiled-coil region" evidence="1">
    <location>
        <begin position="27"/>
        <end position="54"/>
    </location>
</feature>
<keyword evidence="5" id="KW-1185">Reference proteome</keyword>
<proteinExistence type="predicted"/>
<dbReference type="EMBL" id="JADCUA010000023">
    <property type="protein sequence ID" value="KAH9832103.1"/>
    <property type="molecule type" value="Genomic_DNA"/>
</dbReference>
<feature type="chain" id="PRO_5046300541" evidence="3">
    <location>
        <begin position="18"/>
        <end position="269"/>
    </location>
</feature>
<protein>
    <submittedName>
        <fullName evidence="4">Uncharacterized protein</fullName>
    </submittedName>
</protein>
<evidence type="ECO:0000313" key="4">
    <source>
        <dbReference type="EMBL" id="KAH9832103.1"/>
    </source>
</evidence>
<name>A0ABQ8K5D8_9APHY</name>
<organism evidence="4 5">
    <name type="scientific">Rhodofomes roseus</name>
    <dbReference type="NCBI Taxonomy" id="34475"/>
    <lineage>
        <taxon>Eukaryota</taxon>
        <taxon>Fungi</taxon>
        <taxon>Dikarya</taxon>
        <taxon>Basidiomycota</taxon>
        <taxon>Agaricomycotina</taxon>
        <taxon>Agaricomycetes</taxon>
        <taxon>Polyporales</taxon>
        <taxon>Rhodofomes</taxon>
    </lineage>
</organism>
<sequence length="269" mass="29020">MCYILLILWMQRGRLHAQAGRLGYDRLNDRHEHLEELEQQQADARRRADGAAVVIRERTDRAAGREGQRAADAHTLAWSSVGVDGEAGTATLELAHDRNTVVLRSHGDALRACAGPGGARKGRGGGRARAEAELLLRHDDADGGEPIVQGGQIIPSRTGLCTPVRSVRVKEAKTQRTAGHRTRRVSAVGVSLCASMEAMRGRRATMSCGRVAGRARAGRSAREGFERCTTACESHEDVKSSGASEVLRRREDSRAVGMRAGDPSFAGRL</sequence>
<evidence type="ECO:0000256" key="3">
    <source>
        <dbReference type="SAM" id="SignalP"/>
    </source>
</evidence>
<feature type="signal peptide" evidence="3">
    <location>
        <begin position="1"/>
        <end position="17"/>
    </location>
</feature>
<keyword evidence="1" id="KW-0175">Coiled coil</keyword>